<dbReference type="STRING" id="360411.AC812_00955"/>
<dbReference type="GO" id="GO:0005525">
    <property type="term" value="F:GTP binding"/>
    <property type="evidence" value="ECO:0007669"/>
    <property type="project" value="UniProtKB-UniRule"/>
</dbReference>
<dbReference type="OrthoDB" id="9788394at2"/>
<keyword evidence="11" id="KW-1185">Reference proteome</keyword>
<dbReference type="AlphaFoldDB" id="A0A0P6Y9S4"/>
<comment type="function">
    <text evidence="8">Transfers a GMP moiety from GTP to Mo-molybdopterin (Mo-MPT) cofactor (Moco or molybdenum cofactor) to form Mo-molybdopterin guanine dinucleotide (Mo-MGD) cofactor.</text>
</comment>
<evidence type="ECO:0000313" key="11">
    <source>
        <dbReference type="Proteomes" id="UP000050514"/>
    </source>
</evidence>
<gene>
    <name evidence="8" type="primary">mobA</name>
    <name evidence="10" type="ORF">AC812_00955</name>
</gene>
<dbReference type="GO" id="GO:0061603">
    <property type="term" value="F:molybdenum cofactor guanylyltransferase activity"/>
    <property type="evidence" value="ECO:0007669"/>
    <property type="project" value="UniProtKB-EC"/>
</dbReference>
<feature type="binding site" evidence="8">
    <location>
        <position position="94"/>
    </location>
    <ligand>
        <name>GTP</name>
        <dbReference type="ChEBI" id="CHEBI:37565"/>
    </ligand>
</feature>
<evidence type="ECO:0000256" key="3">
    <source>
        <dbReference type="ARBA" id="ARBA00022723"/>
    </source>
</evidence>
<dbReference type="GO" id="GO:0006777">
    <property type="term" value="P:Mo-molybdopterin cofactor biosynthetic process"/>
    <property type="evidence" value="ECO:0007669"/>
    <property type="project" value="UniProtKB-KW"/>
</dbReference>
<evidence type="ECO:0000313" key="10">
    <source>
        <dbReference type="EMBL" id="KPL78549.1"/>
    </source>
</evidence>
<dbReference type="PANTHER" id="PTHR19136">
    <property type="entry name" value="MOLYBDENUM COFACTOR GUANYLYLTRANSFERASE"/>
    <property type="match status" value="1"/>
</dbReference>
<dbReference type="Pfam" id="PF12804">
    <property type="entry name" value="NTP_transf_3"/>
    <property type="match status" value="1"/>
</dbReference>
<keyword evidence="4 8" id="KW-0547">Nucleotide-binding</keyword>
<evidence type="ECO:0000256" key="5">
    <source>
        <dbReference type="ARBA" id="ARBA00022842"/>
    </source>
</evidence>
<reference evidence="10 11" key="1">
    <citation type="submission" date="2015-07" db="EMBL/GenBank/DDBJ databases">
        <title>Draft genome of Bellilinea caldifistulae DSM 17877.</title>
        <authorList>
            <person name="Hemp J."/>
            <person name="Ward L.M."/>
            <person name="Pace L.A."/>
            <person name="Fischer W.W."/>
        </authorList>
    </citation>
    <scope>NUCLEOTIDE SEQUENCE [LARGE SCALE GENOMIC DNA]</scope>
    <source>
        <strain evidence="10 11">GOMI-1</strain>
    </source>
</reference>
<comment type="cofactor">
    <cofactor evidence="8">
        <name>Mg(2+)</name>
        <dbReference type="ChEBI" id="CHEBI:18420"/>
    </cofactor>
</comment>
<proteinExistence type="inferred from homology"/>
<dbReference type="PANTHER" id="PTHR19136:SF81">
    <property type="entry name" value="MOLYBDENUM COFACTOR GUANYLYLTRANSFERASE"/>
    <property type="match status" value="1"/>
</dbReference>
<dbReference type="InterPro" id="IPR013482">
    <property type="entry name" value="Molybde_CF_guanTrfase"/>
</dbReference>
<dbReference type="PATRIC" id="fig|360411.5.peg.1289"/>
<dbReference type="GO" id="GO:0005737">
    <property type="term" value="C:cytoplasm"/>
    <property type="evidence" value="ECO:0007669"/>
    <property type="project" value="UniProtKB-SubCell"/>
</dbReference>
<dbReference type="EMBL" id="LGHJ01000004">
    <property type="protein sequence ID" value="KPL78549.1"/>
    <property type="molecule type" value="Genomic_DNA"/>
</dbReference>
<keyword evidence="5 8" id="KW-0460">Magnesium</keyword>
<dbReference type="SUPFAM" id="SSF53448">
    <property type="entry name" value="Nucleotide-diphospho-sugar transferases"/>
    <property type="match status" value="1"/>
</dbReference>
<dbReference type="InterPro" id="IPR025877">
    <property type="entry name" value="MobA-like_NTP_Trfase"/>
</dbReference>
<evidence type="ECO:0000259" key="9">
    <source>
        <dbReference type="Pfam" id="PF12804"/>
    </source>
</evidence>
<feature type="binding site" evidence="8">
    <location>
        <position position="94"/>
    </location>
    <ligand>
        <name>Mg(2+)</name>
        <dbReference type="ChEBI" id="CHEBI:18420"/>
    </ligand>
</feature>
<keyword evidence="1 8" id="KW-0963">Cytoplasm</keyword>
<evidence type="ECO:0000256" key="4">
    <source>
        <dbReference type="ARBA" id="ARBA00022741"/>
    </source>
</evidence>
<dbReference type="InterPro" id="IPR029044">
    <property type="entry name" value="Nucleotide-diphossugar_trans"/>
</dbReference>
<comment type="catalytic activity">
    <reaction evidence="8">
        <text>Mo-molybdopterin + GTP + H(+) = Mo-molybdopterin guanine dinucleotide + diphosphate</text>
        <dbReference type="Rhea" id="RHEA:34243"/>
        <dbReference type="ChEBI" id="CHEBI:15378"/>
        <dbReference type="ChEBI" id="CHEBI:33019"/>
        <dbReference type="ChEBI" id="CHEBI:37565"/>
        <dbReference type="ChEBI" id="CHEBI:71302"/>
        <dbReference type="ChEBI" id="CHEBI:71310"/>
        <dbReference type="EC" id="2.7.7.77"/>
    </reaction>
</comment>
<feature type="binding site" evidence="8">
    <location>
        <position position="65"/>
    </location>
    <ligand>
        <name>GTP</name>
        <dbReference type="ChEBI" id="CHEBI:37565"/>
    </ligand>
</feature>
<dbReference type="Proteomes" id="UP000050514">
    <property type="component" value="Unassembled WGS sequence"/>
</dbReference>
<feature type="binding site" evidence="8">
    <location>
        <position position="20"/>
    </location>
    <ligand>
        <name>GTP</name>
        <dbReference type="ChEBI" id="CHEBI:37565"/>
    </ligand>
</feature>
<comment type="similarity">
    <text evidence="8">Belongs to the MobA family.</text>
</comment>
<comment type="domain">
    <text evidence="8">The N-terminal domain determines nucleotide recognition and specific binding, while the C-terminal domain determines the specific binding to the target protein.</text>
</comment>
<evidence type="ECO:0000256" key="1">
    <source>
        <dbReference type="ARBA" id="ARBA00022490"/>
    </source>
</evidence>
<keyword evidence="7 8" id="KW-0501">Molybdenum cofactor biosynthesis</keyword>
<dbReference type="RefSeq" id="WP_061918014.1">
    <property type="nucleotide sequence ID" value="NZ_DF967971.1"/>
</dbReference>
<feature type="domain" description="MobA-like NTP transferase" evidence="9">
    <location>
        <begin position="5"/>
        <end position="155"/>
    </location>
</feature>
<comment type="caution">
    <text evidence="8">Lacks conserved residue(s) required for the propagation of feature annotation.</text>
</comment>
<comment type="caution">
    <text evidence="10">The sequence shown here is derived from an EMBL/GenBank/DDBJ whole genome shotgun (WGS) entry which is preliminary data.</text>
</comment>
<organism evidence="10 11">
    <name type="scientific">Bellilinea caldifistulae</name>
    <dbReference type="NCBI Taxonomy" id="360411"/>
    <lineage>
        <taxon>Bacteria</taxon>
        <taxon>Bacillati</taxon>
        <taxon>Chloroflexota</taxon>
        <taxon>Anaerolineae</taxon>
        <taxon>Anaerolineales</taxon>
        <taxon>Anaerolineaceae</taxon>
        <taxon>Bellilinea</taxon>
    </lineage>
</organism>
<sequence length="201" mass="22341">MKLTVVVQAGGESRRMGKNKALLPFMGQPLIERVVERVKPIAGEVLITANQPADYDFLNLPIYPDILPGYGALGGLLTALSVSNSPVTAVLACDMPFVSAELLVYQLQVLEQGNWDAVVPRGEGGYEPLHAVYRTQTCKQAVELAIQMGERKMIAWFPKVRLYTIEQTEWEPFDPQGRIFWNINTPQELTRAEAAAHAEME</sequence>
<evidence type="ECO:0000256" key="2">
    <source>
        <dbReference type="ARBA" id="ARBA00022679"/>
    </source>
</evidence>
<dbReference type="EC" id="2.7.7.77" evidence="8"/>
<evidence type="ECO:0000256" key="6">
    <source>
        <dbReference type="ARBA" id="ARBA00023134"/>
    </source>
</evidence>
<dbReference type="GO" id="GO:0046872">
    <property type="term" value="F:metal ion binding"/>
    <property type="evidence" value="ECO:0007669"/>
    <property type="project" value="UniProtKB-KW"/>
</dbReference>
<evidence type="ECO:0000256" key="8">
    <source>
        <dbReference type="HAMAP-Rule" id="MF_00316"/>
    </source>
</evidence>
<accession>A0A0P6Y9S4</accession>
<name>A0A0P6Y9S4_9CHLR</name>
<keyword evidence="3 8" id="KW-0479">Metal-binding</keyword>
<dbReference type="Gene3D" id="3.90.550.10">
    <property type="entry name" value="Spore Coat Polysaccharide Biosynthesis Protein SpsA, Chain A"/>
    <property type="match status" value="1"/>
</dbReference>
<keyword evidence="2 8" id="KW-0808">Transferase</keyword>
<dbReference type="CDD" id="cd02503">
    <property type="entry name" value="MobA"/>
    <property type="match status" value="1"/>
</dbReference>
<keyword evidence="6 8" id="KW-0342">GTP-binding</keyword>
<comment type="subcellular location">
    <subcellularLocation>
        <location evidence="8">Cytoplasm</location>
    </subcellularLocation>
</comment>
<evidence type="ECO:0000256" key="7">
    <source>
        <dbReference type="ARBA" id="ARBA00023150"/>
    </source>
</evidence>
<protein>
    <recommendedName>
        <fullName evidence="8">Probable molybdenum cofactor guanylyltransferase</fullName>
        <shortName evidence="8">MoCo guanylyltransferase</shortName>
        <ecNumber evidence="8">2.7.7.77</ecNumber>
    </recommendedName>
    <alternativeName>
        <fullName evidence="8">GTP:molybdopterin guanylyltransferase</fullName>
    </alternativeName>
    <alternativeName>
        <fullName evidence="8">Mo-MPT guanylyltransferase</fullName>
    </alternativeName>
    <alternativeName>
        <fullName evidence="8">Molybdopterin guanylyltransferase</fullName>
    </alternativeName>
    <alternativeName>
        <fullName evidence="8">Molybdopterin-guanine dinucleotide synthase</fullName>
        <shortName evidence="8">MGD synthase</shortName>
    </alternativeName>
</protein>
<dbReference type="HAMAP" id="MF_00316">
    <property type="entry name" value="MobA"/>
    <property type="match status" value="1"/>
</dbReference>